<proteinExistence type="predicted"/>
<evidence type="ECO:0000256" key="1">
    <source>
        <dbReference type="ARBA" id="ARBA00013064"/>
    </source>
</evidence>
<dbReference type="EC" id="3.1.3.48" evidence="1"/>
<dbReference type="PANTHER" id="PTHR11717">
    <property type="entry name" value="LOW MOLECULAR WEIGHT PROTEIN TYROSINE PHOSPHATASE"/>
    <property type="match status" value="1"/>
</dbReference>
<dbReference type="PANTHER" id="PTHR11717:SF7">
    <property type="entry name" value="LOW MOLECULAR WEIGHT PHOSPHOTYROSINE PROTEIN PHOSPHATASE"/>
    <property type="match status" value="1"/>
</dbReference>
<dbReference type="SUPFAM" id="SSF52788">
    <property type="entry name" value="Phosphotyrosine protein phosphatases I"/>
    <property type="match status" value="1"/>
</dbReference>
<name>A0A8C0WQP4_CASCN</name>
<dbReference type="GO" id="GO:0004725">
    <property type="term" value="F:protein tyrosine phosphatase activity"/>
    <property type="evidence" value="ECO:0007669"/>
    <property type="project" value="UniProtKB-EC"/>
</dbReference>
<dbReference type="InterPro" id="IPR036196">
    <property type="entry name" value="Ptyr_pPase_sf"/>
</dbReference>
<evidence type="ECO:0000313" key="3">
    <source>
        <dbReference type="Ensembl" id="ENSCCNP00000013422.1"/>
    </source>
</evidence>
<reference evidence="3" key="1">
    <citation type="submission" date="2023-09" db="UniProtKB">
        <authorList>
            <consortium name="Ensembl"/>
        </authorList>
    </citation>
    <scope>IDENTIFICATION</scope>
</reference>
<accession>A0A8C0WQP4</accession>
<dbReference type="Pfam" id="PF01451">
    <property type="entry name" value="LMWPc"/>
    <property type="match status" value="1"/>
</dbReference>
<organism evidence="3">
    <name type="scientific">Castor canadensis</name>
    <name type="common">American beaver</name>
    <dbReference type="NCBI Taxonomy" id="51338"/>
    <lineage>
        <taxon>Eukaryota</taxon>
        <taxon>Metazoa</taxon>
        <taxon>Chordata</taxon>
        <taxon>Craniata</taxon>
        <taxon>Vertebrata</taxon>
        <taxon>Euteleostomi</taxon>
        <taxon>Mammalia</taxon>
        <taxon>Eutheria</taxon>
        <taxon>Euarchontoglires</taxon>
        <taxon>Glires</taxon>
        <taxon>Rodentia</taxon>
        <taxon>Castorimorpha</taxon>
        <taxon>Castoridae</taxon>
        <taxon>Castor</taxon>
    </lineage>
</organism>
<feature type="domain" description="Phosphotyrosine protein phosphatase I" evidence="2">
    <location>
        <begin position="15"/>
        <end position="88"/>
    </location>
</feature>
<dbReference type="Gene3D" id="3.40.50.2300">
    <property type="match status" value="1"/>
</dbReference>
<evidence type="ECO:0000259" key="2">
    <source>
        <dbReference type="Pfam" id="PF01451"/>
    </source>
</evidence>
<dbReference type="Ensembl" id="ENSCCNT00000017616.1">
    <property type="protein sequence ID" value="ENSCCNP00000013422.1"/>
    <property type="gene ID" value="ENSCCNG00000013933.1"/>
</dbReference>
<dbReference type="AlphaFoldDB" id="A0A8C0WQP4"/>
<dbReference type="InterPro" id="IPR023485">
    <property type="entry name" value="Ptyr_pPase"/>
</dbReference>
<protein>
    <recommendedName>
        <fullName evidence="1">protein-tyrosine-phosphatase</fullName>
        <ecNumber evidence="1">3.1.3.48</ecNumber>
    </recommendedName>
</protein>
<dbReference type="InterPro" id="IPR050438">
    <property type="entry name" value="LMW_PTPase"/>
</dbReference>
<sequence>LLQVGSIGYPHKHCLFVYLGNIYPSSTVEALFRKLAIDQNISSKWKIDSAVTCTSTHEIRTPLDYQGQTYMKTYGTLMSHISQHSYTKALHFLVCYSIIMFDGPRPYPVSSTDLLYLIFKKL</sequence>